<dbReference type="AlphaFoldDB" id="A0ABD6DPT7"/>
<gene>
    <name evidence="3" type="ORF">ACFSBL_17525</name>
</gene>
<proteinExistence type="predicted"/>
<evidence type="ECO:0000313" key="4">
    <source>
        <dbReference type="Proteomes" id="UP001597034"/>
    </source>
</evidence>
<dbReference type="RefSeq" id="WP_256400451.1">
    <property type="nucleotide sequence ID" value="NZ_JANHJR010000003.1"/>
</dbReference>
<evidence type="ECO:0000256" key="2">
    <source>
        <dbReference type="SAM" id="MobiDB-lite"/>
    </source>
</evidence>
<reference evidence="3 4" key="1">
    <citation type="journal article" date="2019" name="Int. J. Syst. Evol. Microbiol.">
        <title>The Global Catalogue of Microorganisms (GCM) 10K type strain sequencing project: providing services to taxonomists for standard genome sequencing and annotation.</title>
        <authorList>
            <consortium name="The Broad Institute Genomics Platform"/>
            <consortium name="The Broad Institute Genome Sequencing Center for Infectious Disease"/>
            <person name="Wu L."/>
            <person name="Ma J."/>
        </authorList>
    </citation>
    <scope>NUCLEOTIDE SEQUENCE [LARGE SCALE GENOMIC DNA]</scope>
    <source>
        <strain evidence="3 4">CGMCC 1.10390</strain>
    </source>
</reference>
<feature type="region of interest" description="Disordered" evidence="2">
    <location>
        <begin position="29"/>
        <end position="96"/>
    </location>
</feature>
<evidence type="ECO:0008006" key="5">
    <source>
        <dbReference type="Google" id="ProtNLM"/>
    </source>
</evidence>
<comment type="caution">
    <text evidence="3">The sequence shown here is derived from an EMBL/GenBank/DDBJ whole genome shotgun (WGS) entry which is preliminary data.</text>
</comment>
<sequence length="238" mass="26681">MAREVRITVDDDEVFERMKRRKQELDLSWEEVLHRGLRPPETPPEPDPEPFWNEGGWSSGHSPRPDHSPGPQHPSASGREDEPLGDVVDEFRRQVKDQVTNSLRASMQGMQEANEELEREMGALAEAEDATLTFSGLDDPEHTVPLRVNQRTSRAGLEVDVVAVRQGKGVRGANQFDRSARQQLNTSLARGEPATLRFEDGSDAETYRVYPVLSWGKDDGGQPTVTDVEIDEVVLDDE</sequence>
<name>A0ABD6DPT7_9EURY</name>
<dbReference type="Proteomes" id="UP001597034">
    <property type="component" value="Unassembled WGS sequence"/>
</dbReference>
<keyword evidence="1" id="KW-0175">Coiled coil</keyword>
<keyword evidence="4" id="KW-1185">Reference proteome</keyword>
<accession>A0ABD6DPT7</accession>
<protein>
    <recommendedName>
        <fullName evidence="5">Amphi-Trp domain-containing protein</fullName>
    </recommendedName>
</protein>
<feature type="coiled-coil region" evidence="1">
    <location>
        <begin position="100"/>
        <end position="130"/>
    </location>
</feature>
<dbReference type="EMBL" id="JBHUDO010000003">
    <property type="protein sequence ID" value="MFD1647493.1"/>
    <property type="molecule type" value="Genomic_DNA"/>
</dbReference>
<organism evidence="3 4">
    <name type="scientific">Haloarchaeobius litoreus</name>
    <dbReference type="NCBI Taxonomy" id="755306"/>
    <lineage>
        <taxon>Archaea</taxon>
        <taxon>Methanobacteriati</taxon>
        <taxon>Methanobacteriota</taxon>
        <taxon>Stenosarchaea group</taxon>
        <taxon>Halobacteria</taxon>
        <taxon>Halobacteriales</taxon>
        <taxon>Halorubellaceae</taxon>
        <taxon>Haloarchaeobius</taxon>
    </lineage>
</organism>
<evidence type="ECO:0000313" key="3">
    <source>
        <dbReference type="EMBL" id="MFD1647493.1"/>
    </source>
</evidence>
<evidence type="ECO:0000256" key="1">
    <source>
        <dbReference type="SAM" id="Coils"/>
    </source>
</evidence>